<reference evidence="7" key="2">
    <citation type="submission" date="2020-04" db="EMBL/GenBank/DDBJ databases">
        <authorList>
            <consortium name="NCBI Genome Project"/>
        </authorList>
    </citation>
    <scope>NUCLEOTIDE SEQUENCE</scope>
    <source>
        <strain evidence="7">CBS 781.70</strain>
    </source>
</reference>
<dbReference type="OrthoDB" id="1606438at2759"/>
<dbReference type="Proteomes" id="UP000504638">
    <property type="component" value="Unplaced"/>
</dbReference>
<evidence type="ECO:0000259" key="4">
    <source>
        <dbReference type="Pfam" id="PF00891"/>
    </source>
</evidence>
<feature type="domain" description="O-methyltransferase C-terminal" evidence="4">
    <location>
        <begin position="105"/>
        <end position="314"/>
    </location>
</feature>
<dbReference type="InterPro" id="IPR029063">
    <property type="entry name" value="SAM-dependent_MTases_sf"/>
</dbReference>
<dbReference type="EMBL" id="ML975156">
    <property type="protein sequence ID" value="KAF1812903.1"/>
    <property type="molecule type" value="Genomic_DNA"/>
</dbReference>
<dbReference type="Gene3D" id="3.40.50.150">
    <property type="entry name" value="Vaccinia Virus protein VP39"/>
    <property type="match status" value="1"/>
</dbReference>
<accession>A0A6G1G4B7</accession>
<proteinExistence type="predicted"/>
<dbReference type="RefSeq" id="XP_033534534.1">
    <property type="nucleotide sequence ID" value="XM_033676339.1"/>
</dbReference>
<dbReference type="AlphaFoldDB" id="A0A6G1G4B7"/>
<dbReference type="SUPFAM" id="SSF53335">
    <property type="entry name" value="S-adenosyl-L-methionine-dependent methyltransferases"/>
    <property type="match status" value="1"/>
</dbReference>
<keyword evidence="2 5" id="KW-0808">Transferase</keyword>
<keyword evidence="3" id="KW-0949">S-adenosyl-L-methionine</keyword>
<dbReference type="InterPro" id="IPR001077">
    <property type="entry name" value="COMT_C"/>
</dbReference>
<reference evidence="7" key="3">
    <citation type="submission" date="2025-04" db="UniProtKB">
        <authorList>
            <consortium name="RefSeq"/>
        </authorList>
    </citation>
    <scope>IDENTIFICATION</scope>
    <source>
        <strain evidence="7">CBS 781.70</strain>
    </source>
</reference>
<feature type="non-terminal residue" evidence="5">
    <location>
        <position position="1"/>
    </location>
</feature>
<keyword evidence="1 5" id="KW-0489">Methyltransferase</keyword>
<evidence type="ECO:0000256" key="1">
    <source>
        <dbReference type="ARBA" id="ARBA00022603"/>
    </source>
</evidence>
<dbReference type="PANTHER" id="PTHR43712:SF5">
    <property type="entry name" value="O-METHYLTRANSFERASE ASQN-RELATED"/>
    <property type="match status" value="1"/>
</dbReference>
<name>A0A6G1G4B7_9PEZI</name>
<dbReference type="GO" id="GO:0008171">
    <property type="term" value="F:O-methyltransferase activity"/>
    <property type="evidence" value="ECO:0007669"/>
    <property type="project" value="InterPro"/>
</dbReference>
<sequence length="341" mass="38319">LKWLFEFNVLKTIPMNGPIALPELSAQCNVPLQQLMVVSSIVIACGLLRRGNESNTVSHSFFSYHITTNPNWNKSVNMVMDLYMPIAAKLPELTTKYGGTDKLTETAFGLAYKTDMPFFEYISADPVRIRDFSVAMQNIATSDIQKAEHLLKMYDWSSIGAATVVDVGGSSGHASILLLKHFPELRVVVQDLPDVVEKVKEEQRITNLPTEVRSRLEFMAQDYFEEQRVQADVYLIRQCLHNHADKTAAKLLAQIVPAMKKGARILIVERLLPGEGVELTVEEEIHVTALSMLMMEMFNARERGVADWREVLRVADSRLKIRSVNKPVGSIFGGVEVVLEE</sequence>
<dbReference type="InterPro" id="IPR016461">
    <property type="entry name" value="COMT-like"/>
</dbReference>
<reference evidence="5 7" key="1">
    <citation type="submission" date="2020-01" db="EMBL/GenBank/DDBJ databases">
        <authorList>
            <consortium name="DOE Joint Genome Institute"/>
            <person name="Haridas S."/>
            <person name="Albert R."/>
            <person name="Binder M."/>
            <person name="Bloem J."/>
            <person name="Labutti K."/>
            <person name="Salamov A."/>
            <person name="Andreopoulos B."/>
            <person name="Baker S.E."/>
            <person name="Barry K."/>
            <person name="Bills G."/>
            <person name="Bluhm B.H."/>
            <person name="Cannon C."/>
            <person name="Castanera R."/>
            <person name="Culley D.E."/>
            <person name="Daum C."/>
            <person name="Ezra D."/>
            <person name="Gonzalez J.B."/>
            <person name="Henrissat B."/>
            <person name="Kuo A."/>
            <person name="Liang C."/>
            <person name="Lipzen A."/>
            <person name="Lutzoni F."/>
            <person name="Magnuson J."/>
            <person name="Mondo S."/>
            <person name="Nolan M."/>
            <person name="Ohm R."/>
            <person name="Pangilinan J."/>
            <person name="Park H.-J."/>
            <person name="Ramirez L."/>
            <person name="Alfaro M."/>
            <person name="Sun H."/>
            <person name="Tritt A."/>
            <person name="Yoshinaga Y."/>
            <person name="Zwiers L.-H."/>
            <person name="Turgeon B.G."/>
            <person name="Goodwin S.B."/>
            <person name="Spatafora J.W."/>
            <person name="Crous P.W."/>
            <person name="Grigoriev I.V."/>
        </authorList>
    </citation>
    <scope>NUCLEOTIDE SEQUENCE</scope>
    <source>
        <strain evidence="5 7">CBS 781.70</strain>
    </source>
</reference>
<evidence type="ECO:0000313" key="5">
    <source>
        <dbReference type="EMBL" id="KAF1812903.1"/>
    </source>
</evidence>
<evidence type="ECO:0000256" key="3">
    <source>
        <dbReference type="ARBA" id="ARBA00022691"/>
    </source>
</evidence>
<dbReference type="GO" id="GO:0032259">
    <property type="term" value="P:methylation"/>
    <property type="evidence" value="ECO:0007669"/>
    <property type="project" value="UniProtKB-KW"/>
</dbReference>
<dbReference type="PANTHER" id="PTHR43712">
    <property type="entry name" value="PUTATIVE (AFU_ORTHOLOGUE AFUA_4G14580)-RELATED"/>
    <property type="match status" value="1"/>
</dbReference>
<dbReference type="GeneID" id="54416909"/>
<evidence type="ECO:0000256" key="2">
    <source>
        <dbReference type="ARBA" id="ARBA00022679"/>
    </source>
</evidence>
<dbReference type="Pfam" id="PF00891">
    <property type="entry name" value="Methyltransf_2"/>
    <property type="match status" value="1"/>
</dbReference>
<organism evidence="5">
    <name type="scientific">Eremomyces bilateralis CBS 781.70</name>
    <dbReference type="NCBI Taxonomy" id="1392243"/>
    <lineage>
        <taxon>Eukaryota</taxon>
        <taxon>Fungi</taxon>
        <taxon>Dikarya</taxon>
        <taxon>Ascomycota</taxon>
        <taxon>Pezizomycotina</taxon>
        <taxon>Dothideomycetes</taxon>
        <taxon>Dothideomycetes incertae sedis</taxon>
        <taxon>Eremomycetales</taxon>
        <taxon>Eremomycetaceae</taxon>
        <taxon>Eremomyces</taxon>
    </lineage>
</organism>
<protein>
    <submittedName>
        <fullName evidence="5 7">S-adenosyl-L-methionine-dependent methyltransferase</fullName>
    </submittedName>
</protein>
<dbReference type="PROSITE" id="PS51683">
    <property type="entry name" value="SAM_OMT_II"/>
    <property type="match status" value="1"/>
</dbReference>
<evidence type="ECO:0000313" key="6">
    <source>
        <dbReference type="Proteomes" id="UP000504638"/>
    </source>
</evidence>
<gene>
    <name evidence="5 7" type="ORF">P152DRAFT_396084</name>
</gene>
<keyword evidence="6" id="KW-1185">Reference proteome</keyword>
<evidence type="ECO:0000313" key="7">
    <source>
        <dbReference type="RefSeq" id="XP_033534534.1"/>
    </source>
</evidence>